<dbReference type="InterPro" id="IPR050469">
    <property type="entry name" value="Diguanylate_Cyclase"/>
</dbReference>
<evidence type="ECO:0000256" key="2">
    <source>
        <dbReference type="ARBA" id="ARBA00012528"/>
    </source>
</evidence>
<evidence type="ECO:0000256" key="7">
    <source>
        <dbReference type="ARBA" id="ARBA00034247"/>
    </source>
</evidence>
<keyword evidence="6 8" id="KW-0472">Membrane</keyword>
<dbReference type="Proteomes" id="UP001382455">
    <property type="component" value="Unassembled WGS sequence"/>
</dbReference>
<dbReference type="CDD" id="cd01949">
    <property type="entry name" value="GGDEF"/>
    <property type="match status" value="1"/>
</dbReference>
<protein>
    <recommendedName>
        <fullName evidence="2">diguanylate cyclase</fullName>
        <ecNumber evidence="2">2.7.7.65</ecNumber>
    </recommendedName>
</protein>
<dbReference type="PANTHER" id="PTHR45138">
    <property type="entry name" value="REGULATORY COMPONENTS OF SENSORY TRANSDUCTION SYSTEM"/>
    <property type="match status" value="1"/>
</dbReference>
<dbReference type="EC" id="2.7.7.65" evidence="2"/>
<dbReference type="InterPro" id="IPR029787">
    <property type="entry name" value="Nucleotide_cyclase"/>
</dbReference>
<keyword evidence="4 8" id="KW-0812">Transmembrane</keyword>
<feature type="transmembrane region" description="Helical" evidence="8">
    <location>
        <begin position="52"/>
        <end position="69"/>
    </location>
</feature>
<keyword evidence="10" id="KW-0808">Transferase</keyword>
<organism evidence="10 11">
    <name type="scientific">Pseudoalteromonas spongiae</name>
    <dbReference type="NCBI Taxonomy" id="298657"/>
    <lineage>
        <taxon>Bacteria</taxon>
        <taxon>Pseudomonadati</taxon>
        <taxon>Pseudomonadota</taxon>
        <taxon>Gammaproteobacteria</taxon>
        <taxon>Alteromonadales</taxon>
        <taxon>Pseudoalteromonadaceae</taxon>
        <taxon>Pseudoalteromonas</taxon>
    </lineage>
</organism>
<dbReference type="EMBL" id="JBAWKS010000002">
    <property type="protein sequence ID" value="MEI4551362.1"/>
    <property type="molecule type" value="Genomic_DNA"/>
</dbReference>
<evidence type="ECO:0000313" key="10">
    <source>
        <dbReference type="EMBL" id="MEI4551362.1"/>
    </source>
</evidence>
<evidence type="ECO:0000256" key="4">
    <source>
        <dbReference type="ARBA" id="ARBA00022692"/>
    </source>
</evidence>
<dbReference type="InterPro" id="IPR000160">
    <property type="entry name" value="GGDEF_dom"/>
</dbReference>
<feature type="transmembrane region" description="Helical" evidence="8">
    <location>
        <begin position="81"/>
        <end position="102"/>
    </location>
</feature>
<dbReference type="InterPro" id="IPR043128">
    <property type="entry name" value="Rev_trsase/Diguanyl_cyclase"/>
</dbReference>
<reference evidence="10 11" key="1">
    <citation type="submission" date="2023-12" db="EMBL/GenBank/DDBJ databases">
        <title>Friends and Foes: Symbiotic and Algicidal bacterial influence on Karenia brevis blooms.</title>
        <authorList>
            <person name="Fei C."/>
            <person name="Mohamed A.R."/>
            <person name="Booker A."/>
            <person name="Arshad M."/>
            <person name="Klass S."/>
            <person name="Ahn S."/>
            <person name="Gilbert P.M."/>
            <person name="Heil C.A."/>
            <person name="Martinez J.M."/>
            <person name="Amin S.A."/>
        </authorList>
    </citation>
    <scope>NUCLEOTIDE SEQUENCE [LARGE SCALE GENOMIC DNA]</scope>
    <source>
        <strain evidence="10 11">CE15</strain>
    </source>
</reference>
<evidence type="ECO:0000256" key="5">
    <source>
        <dbReference type="ARBA" id="ARBA00022989"/>
    </source>
</evidence>
<dbReference type="PROSITE" id="PS50887">
    <property type="entry name" value="GGDEF"/>
    <property type="match status" value="1"/>
</dbReference>
<evidence type="ECO:0000256" key="6">
    <source>
        <dbReference type="ARBA" id="ARBA00023136"/>
    </source>
</evidence>
<evidence type="ECO:0000313" key="11">
    <source>
        <dbReference type="Proteomes" id="UP001382455"/>
    </source>
</evidence>
<dbReference type="RefSeq" id="WP_336436351.1">
    <property type="nucleotide sequence ID" value="NZ_JBAWKS010000002.1"/>
</dbReference>
<dbReference type="SMART" id="SM00267">
    <property type="entry name" value="GGDEF"/>
    <property type="match status" value="1"/>
</dbReference>
<dbReference type="InterPro" id="IPR007895">
    <property type="entry name" value="MASE1"/>
</dbReference>
<evidence type="ECO:0000256" key="8">
    <source>
        <dbReference type="SAM" id="Phobius"/>
    </source>
</evidence>
<dbReference type="Pfam" id="PF00990">
    <property type="entry name" value="GGDEF"/>
    <property type="match status" value="1"/>
</dbReference>
<dbReference type="NCBIfam" id="TIGR00254">
    <property type="entry name" value="GGDEF"/>
    <property type="match status" value="1"/>
</dbReference>
<name>A0ABU8EWL0_9GAMM</name>
<dbReference type="Gene3D" id="3.30.70.270">
    <property type="match status" value="1"/>
</dbReference>
<evidence type="ECO:0000259" key="9">
    <source>
        <dbReference type="PROSITE" id="PS50887"/>
    </source>
</evidence>
<keyword evidence="3" id="KW-1003">Cell membrane</keyword>
<evidence type="ECO:0000256" key="3">
    <source>
        <dbReference type="ARBA" id="ARBA00022475"/>
    </source>
</evidence>
<evidence type="ECO:0000256" key="1">
    <source>
        <dbReference type="ARBA" id="ARBA00004651"/>
    </source>
</evidence>
<feature type="transmembrane region" description="Helical" evidence="8">
    <location>
        <begin position="122"/>
        <end position="144"/>
    </location>
</feature>
<dbReference type="GO" id="GO:0052621">
    <property type="term" value="F:diguanylate cyclase activity"/>
    <property type="evidence" value="ECO:0007669"/>
    <property type="project" value="UniProtKB-EC"/>
</dbReference>
<dbReference type="SUPFAM" id="SSF55073">
    <property type="entry name" value="Nucleotide cyclase"/>
    <property type="match status" value="1"/>
</dbReference>
<feature type="transmembrane region" description="Helical" evidence="8">
    <location>
        <begin position="12"/>
        <end position="32"/>
    </location>
</feature>
<gene>
    <name evidence="10" type="ORF">WAE96_16930</name>
</gene>
<dbReference type="Pfam" id="PF05231">
    <property type="entry name" value="MASE1"/>
    <property type="match status" value="1"/>
</dbReference>
<feature type="transmembrane region" description="Helical" evidence="8">
    <location>
        <begin position="229"/>
        <end position="254"/>
    </location>
</feature>
<feature type="transmembrane region" description="Helical" evidence="8">
    <location>
        <begin position="274"/>
        <end position="293"/>
    </location>
</feature>
<accession>A0ABU8EWL0</accession>
<keyword evidence="11" id="KW-1185">Reference proteome</keyword>
<sequence>MKIVLKPWQFNLITCCMYLLFAIFTMQALQTLSTWPPAGVALAAVTLFGRKAWLGVALGSFLAIIYYFHLYNLNPFTFNHFAINLATSTGNTLAALCAFNIMYKQIVLHNPLKRVENVAGTFIFACAAMGMVSAIFGVGIYYVLGLEWFDGLFFGVLNWSISNALAAIAISPALYFLWRRWPHTMTTQNVTQSLLITAITVLCCYLIFGPGYTHFDLPILQPSLILFPLLYCAMRLSSTLTSCMNMLVFCLAWIGSNQGWGYFYQHHAASAEITLQFFFLFIFAVVLLVQAVFNQRQDEQEELTRLLEQRVEERTCQLEYQKQKALKLAVTDPLTELYNRRGFFKTAHHLFSQYLRHPGSCALLLLDLDKFKLINDNYGHAMGDEVIKNTADILRHFTRESDITGRIGGEEFVVFLPMSTQDDATSLAERIRQAISEQQVTLDNVTVQYTLSIGVSTFEQNDKTLETMLKRADKALYIAKNQGRNQVQYC</sequence>
<dbReference type="PANTHER" id="PTHR45138:SF9">
    <property type="entry name" value="DIGUANYLATE CYCLASE DGCM-RELATED"/>
    <property type="match status" value="1"/>
</dbReference>
<comment type="catalytic activity">
    <reaction evidence="7">
        <text>2 GTP = 3',3'-c-di-GMP + 2 diphosphate</text>
        <dbReference type="Rhea" id="RHEA:24898"/>
        <dbReference type="ChEBI" id="CHEBI:33019"/>
        <dbReference type="ChEBI" id="CHEBI:37565"/>
        <dbReference type="ChEBI" id="CHEBI:58805"/>
        <dbReference type="EC" id="2.7.7.65"/>
    </reaction>
</comment>
<proteinExistence type="predicted"/>
<comment type="caution">
    <text evidence="10">The sequence shown here is derived from an EMBL/GenBank/DDBJ whole genome shotgun (WGS) entry which is preliminary data.</text>
</comment>
<keyword evidence="5 8" id="KW-1133">Transmembrane helix</keyword>
<feature type="domain" description="GGDEF" evidence="9">
    <location>
        <begin position="359"/>
        <end position="490"/>
    </location>
</feature>
<feature type="transmembrane region" description="Helical" evidence="8">
    <location>
        <begin position="190"/>
        <end position="208"/>
    </location>
</feature>
<feature type="transmembrane region" description="Helical" evidence="8">
    <location>
        <begin position="156"/>
        <end position="178"/>
    </location>
</feature>
<keyword evidence="10" id="KW-0548">Nucleotidyltransferase</keyword>
<comment type="subcellular location">
    <subcellularLocation>
        <location evidence="1">Cell membrane</location>
        <topology evidence="1">Multi-pass membrane protein</topology>
    </subcellularLocation>
</comment>